<reference evidence="2 3" key="1">
    <citation type="submission" date="2020-01" db="EMBL/GenBank/DDBJ databases">
        <authorList>
            <person name="Gupta K D."/>
        </authorList>
    </citation>
    <scope>NUCLEOTIDE SEQUENCE [LARGE SCALE GENOMIC DNA]</scope>
</reference>
<evidence type="ECO:0000313" key="2">
    <source>
        <dbReference type="EMBL" id="CAA7265688.1"/>
    </source>
</evidence>
<proteinExistence type="predicted"/>
<dbReference type="OrthoDB" id="5327923at2759"/>
<keyword evidence="1" id="KW-0175">Coiled coil</keyword>
<dbReference type="SUPFAM" id="SSF56112">
    <property type="entry name" value="Protein kinase-like (PK-like)"/>
    <property type="match status" value="1"/>
</dbReference>
<name>A0A8S0W781_CYCAE</name>
<protein>
    <recommendedName>
        <fullName evidence="4">Protein kinase domain-containing protein</fullName>
    </recommendedName>
</protein>
<gene>
    <name evidence="2" type="ORF">AAE3_LOCUS7981</name>
</gene>
<sequence length="761" mass="88338">MKPTTPNPDKPTMPENDLNARLEGIERDARLTEKFRRYFLDALRIDSQPDQAADEKQDSREIKTREDYFREMILIHSGKKIPKDLDPIQRIKCENKILSDPATRHRVIFSQWPRPVKGSSETYITEENSVLGTMTPNGIQHWGASLFDFYRTQRIPGLFSLSTITSGSKMARWCRENGEADFEPARQLIEWQDQQPDPKVIEPCDIQQLIIDQEAFVHGPTWDKARETKRGHSEKLKPEDWKLPEEWPPKSLFDPAAYPTPYGTREHFSSEFKKWPWLFQTMPRLQQYIPQARLPKKLMVHDPWKLLRASGDDIDESTKSKPWSEMEDIVHTYKLNLSEEHKARRKEDEEEAAKLQAKEKEIREKFLADPHSRNELPDGITVPRDDGPGPVRPHIFYVLPPKPPLAAPDEAHLYLSPTAAIGVGNHSFVYHAEFEVPRSFLVEERLCMECVAEDLTELLSDEDNGINGKNVDPKWEQKIGKVVIKNESKGPLYLSIANREDDGPAGKGCRYLIEEGQRVLSLDYEGPLHVFYSRVKYQNLERGQYCKHFREYDKYIHPLTTMTRVAAKLSIQYDQHLKRESENYQRFPKHFFEHWSGFNVIRPLHHPVPVGPLVPQFYGYYVPDNDKKATPADNEYLSPILLVEECGRPIKSEELTADDKSECISLIFRLHDAGWVHGSIAQRNILIQPGPLSGWPVERGLRPSIRGGLRDEWSFRLIDFGRSMDFEADENESMRDKQFDAGFHERKQVMDWFNDFEGLSL</sequence>
<dbReference type="Proteomes" id="UP000467700">
    <property type="component" value="Unassembled WGS sequence"/>
</dbReference>
<dbReference type="EMBL" id="CACVBS010000050">
    <property type="protein sequence ID" value="CAA7265688.1"/>
    <property type="molecule type" value="Genomic_DNA"/>
</dbReference>
<organism evidence="2 3">
    <name type="scientific">Cyclocybe aegerita</name>
    <name type="common">Black poplar mushroom</name>
    <name type="synonym">Agrocybe aegerita</name>
    <dbReference type="NCBI Taxonomy" id="1973307"/>
    <lineage>
        <taxon>Eukaryota</taxon>
        <taxon>Fungi</taxon>
        <taxon>Dikarya</taxon>
        <taxon>Basidiomycota</taxon>
        <taxon>Agaricomycotina</taxon>
        <taxon>Agaricomycetes</taxon>
        <taxon>Agaricomycetidae</taxon>
        <taxon>Agaricales</taxon>
        <taxon>Agaricineae</taxon>
        <taxon>Bolbitiaceae</taxon>
        <taxon>Cyclocybe</taxon>
    </lineage>
</organism>
<accession>A0A8S0W781</accession>
<dbReference type="AlphaFoldDB" id="A0A8S0W781"/>
<keyword evidence="3" id="KW-1185">Reference proteome</keyword>
<dbReference type="InterPro" id="IPR011009">
    <property type="entry name" value="Kinase-like_dom_sf"/>
</dbReference>
<evidence type="ECO:0000313" key="3">
    <source>
        <dbReference type="Proteomes" id="UP000467700"/>
    </source>
</evidence>
<feature type="coiled-coil region" evidence="1">
    <location>
        <begin position="338"/>
        <end position="365"/>
    </location>
</feature>
<comment type="caution">
    <text evidence="2">The sequence shown here is derived from an EMBL/GenBank/DDBJ whole genome shotgun (WGS) entry which is preliminary data.</text>
</comment>
<evidence type="ECO:0008006" key="4">
    <source>
        <dbReference type="Google" id="ProtNLM"/>
    </source>
</evidence>
<evidence type="ECO:0000256" key="1">
    <source>
        <dbReference type="SAM" id="Coils"/>
    </source>
</evidence>